<dbReference type="RefSeq" id="WP_014220404.1">
    <property type="nucleotide sequence ID" value="NZ_LWBO01000004.1"/>
</dbReference>
<evidence type="ECO:0000256" key="4">
    <source>
        <dbReference type="RuleBase" id="RU003357"/>
    </source>
</evidence>
<gene>
    <name evidence="8" type="ORF">A4D02_24490</name>
</gene>
<keyword evidence="2 4" id="KW-0472">Membrane</keyword>
<dbReference type="Gene3D" id="2.170.130.10">
    <property type="entry name" value="TonB-dependent receptor, plug domain"/>
    <property type="match status" value="1"/>
</dbReference>
<feature type="domain" description="TonB-dependent receptor plug" evidence="7">
    <location>
        <begin position="136"/>
        <end position="237"/>
    </location>
</feature>
<organism evidence="8 9">
    <name type="scientific">Niastella koreensis</name>
    <dbReference type="NCBI Taxonomy" id="354356"/>
    <lineage>
        <taxon>Bacteria</taxon>
        <taxon>Pseudomonadati</taxon>
        <taxon>Bacteroidota</taxon>
        <taxon>Chitinophagia</taxon>
        <taxon>Chitinophagales</taxon>
        <taxon>Chitinophagaceae</taxon>
        <taxon>Niastella</taxon>
    </lineage>
</organism>
<evidence type="ECO:0008006" key="10">
    <source>
        <dbReference type="Google" id="ProtNLM"/>
    </source>
</evidence>
<keyword evidence="9" id="KW-1185">Reference proteome</keyword>
<comment type="subcellular location">
    <subcellularLocation>
        <location evidence="1 4">Cell outer membrane</location>
    </subcellularLocation>
</comment>
<accession>A0ABX3P4L3</accession>
<dbReference type="SUPFAM" id="SSF49464">
    <property type="entry name" value="Carboxypeptidase regulatory domain-like"/>
    <property type="match status" value="1"/>
</dbReference>
<protein>
    <recommendedName>
        <fullName evidence="10">TonB-dependent receptor</fullName>
    </recommendedName>
</protein>
<dbReference type="Pfam" id="PF13715">
    <property type="entry name" value="CarbopepD_reg_2"/>
    <property type="match status" value="1"/>
</dbReference>
<name>A0ABX3P4L3_9BACT</name>
<feature type="chain" id="PRO_5047426511" description="TonB-dependent receptor" evidence="5">
    <location>
        <begin position="26"/>
        <end position="951"/>
    </location>
</feature>
<sequence length="951" mass="106138">MTNCAHYRKLIAVVSFLFTATAVFAGTIKGHVYDGLTKEQLIGANVVIKHELKKVVTSLDGGFTFKGLENGTYELKISYVGYAEVDTTIVIAGAEVREFNIYLFPQGVTLSEVTKSAAKDGSTDQYAQKREQFANNIVNIVSSKTIAISPDITVANVMQRISGMSIERSSTGDGQHAIIRGMDKRYNTTLVNGIKIPSPDNRNRYVPLDIFPADLLDRIEVIKSLTPDLEGDATGGVMNLVMRSAPSHFIAEGNVGTGYSQLFLNRDFHSFKKAGVNSKSPIELSGPGVYAPVGAFPYNNLVTDASKPPINKNVNLTLGNRFLHNKLGVIIAGSYQNTYRGSNSQILQQSATVPPAPNDHIAQQPAVSDDFYREYNSRVDRSGVEAKVDYAFNKNNSISLFATHLQLNERRVRITSDTLLGGYTLPNDFIGPYAIHTKTETRSDLQSINNITLQGSNALLEGLTTDWSLTAALAKREVPDIAEFSVGQKVTPNAGTGTYTLGTLQTEDESREWIHNTDKDLAGYLNFHYKANISGKTELISFGGMYRHKERDNFDNSYILTPVNDKDSVYQKFISIPDSKFQFIPANGALGNASQNPGIYHAYENVYAAYGMLKYQLTSRFELIGGLRVENTHQNYMSSLNDALPGKSADINFMDFLPSVQGKYAFSKIKDIRFSYFRSIFRPAFADLIPFPDKSGSNDTYLVEGNPYIKHTVIDNFDVRYELFPKGLDQFMIGAFYKLINNPIEYAFAPYSTTSGNYGATPILSPQNFGTANNFGVELVFRKYFGNFGVSGNYTFTNSVINATKLYVYLTPDNTTKFTNVPDRRPLQGQSAHIGNFSLLYKSAKNKTDAQLALVYTGERINTLSQYKGFDNWEKPTTNLDFSAQHQFGKHYILYVKANNLLNTPFRLVIKQHNNAYHTKTQLPFQESTDYMTVQYDRYYASYSIGFRFKF</sequence>
<dbReference type="InterPro" id="IPR008969">
    <property type="entry name" value="CarboxyPept-like_regulatory"/>
</dbReference>
<dbReference type="InterPro" id="IPR036942">
    <property type="entry name" value="Beta-barrel_TonB_sf"/>
</dbReference>
<feature type="signal peptide" evidence="5">
    <location>
        <begin position="1"/>
        <end position="25"/>
    </location>
</feature>
<evidence type="ECO:0000256" key="1">
    <source>
        <dbReference type="ARBA" id="ARBA00004442"/>
    </source>
</evidence>
<dbReference type="Gene3D" id="2.60.40.1120">
    <property type="entry name" value="Carboxypeptidase-like, regulatory domain"/>
    <property type="match status" value="1"/>
</dbReference>
<evidence type="ECO:0000313" key="9">
    <source>
        <dbReference type="Proteomes" id="UP000192277"/>
    </source>
</evidence>
<dbReference type="Gene3D" id="2.40.170.20">
    <property type="entry name" value="TonB-dependent receptor, beta-barrel domain"/>
    <property type="match status" value="1"/>
</dbReference>
<comment type="caution">
    <text evidence="8">The sequence shown here is derived from an EMBL/GenBank/DDBJ whole genome shotgun (WGS) entry which is preliminary data.</text>
</comment>
<evidence type="ECO:0000256" key="3">
    <source>
        <dbReference type="ARBA" id="ARBA00023237"/>
    </source>
</evidence>
<dbReference type="InterPro" id="IPR037066">
    <property type="entry name" value="Plug_dom_sf"/>
</dbReference>
<evidence type="ECO:0000259" key="6">
    <source>
        <dbReference type="Pfam" id="PF00593"/>
    </source>
</evidence>
<dbReference type="Pfam" id="PF00593">
    <property type="entry name" value="TonB_dep_Rec_b-barrel"/>
    <property type="match status" value="1"/>
</dbReference>
<dbReference type="Proteomes" id="UP000192277">
    <property type="component" value="Unassembled WGS sequence"/>
</dbReference>
<dbReference type="EMBL" id="LWBO01000004">
    <property type="protein sequence ID" value="OQP52353.1"/>
    <property type="molecule type" value="Genomic_DNA"/>
</dbReference>
<keyword evidence="3" id="KW-0998">Cell outer membrane</keyword>
<dbReference type="Pfam" id="PF07715">
    <property type="entry name" value="Plug"/>
    <property type="match status" value="1"/>
</dbReference>
<evidence type="ECO:0000256" key="2">
    <source>
        <dbReference type="ARBA" id="ARBA00023136"/>
    </source>
</evidence>
<dbReference type="InterPro" id="IPR000531">
    <property type="entry name" value="Beta-barrel_TonB"/>
</dbReference>
<dbReference type="SUPFAM" id="SSF56935">
    <property type="entry name" value="Porins"/>
    <property type="match status" value="1"/>
</dbReference>
<feature type="domain" description="TonB-dependent receptor-like beta-barrel" evidence="6">
    <location>
        <begin position="495"/>
        <end position="901"/>
    </location>
</feature>
<evidence type="ECO:0000259" key="7">
    <source>
        <dbReference type="Pfam" id="PF07715"/>
    </source>
</evidence>
<dbReference type="InterPro" id="IPR012910">
    <property type="entry name" value="Plug_dom"/>
</dbReference>
<keyword evidence="4" id="KW-0798">TonB box</keyword>
<dbReference type="PANTHER" id="PTHR40980">
    <property type="entry name" value="PLUG DOMAIN-CONTAINING PROTEIN"/>
    <property type="match status" value="1"/>
</dbReference>
<dbReference type="PANTHER" id="PTHR40980:SF4">
    <property type="entry name" value="TONB-DEPENDENT RECEPTOR-LIKE BETA-BARREL DOMAIN-CONTAINING PROTEIN"/>
    <property type="match status" value="1"/>
</dbReference>
<evidence type="ECO:0000313" key="8">
    <source>
        <dbReference type="EMBL" id="OQP52353.1"/>
    </source>
</evidence>
<keyword evidence="5" id="KW-0732">Signal</keyword>
<reference evidence="8 9" key="1">
    <citation type="submission" date="2016-04" db="EMBL/GenBank/DDBJ databases">
        <authorList>
            <person name="Chen L."/>
            <person name="Zhuang W."/>
            <person name="Wang G."/>
        </authorList>
    </citation>
    <scope>NUCLEOTIDE SEQUENCE [LARGE SCALE GENOMIC DNA]</scope>
    <source>
        <strain evidence="9">GR20</strain>
    </source>
</reference>
<comment type="similarity">
    <text evidence="4">Belongs to the TonB-dependent receptor family.</text>
</comment>
<proteinExistence type="inferred from homology"/>
<evidence type="ECO:0000256" key="5">
    <source>
        <dbReference type="SAM" id="SignalP"/>
    </source>
</evidence>